<organism evidence="2 3">
    <name type="scientific">Croceimicrobium hydrocarbonivorans</name>
    <dbReference type="NCBI Taxonomy" id="2761580"/>
    <lineage>
        <taxon>Bacteria</taxon>
        <taxon>Pseudomonadati</taxon>
        <taxon>Bacteroidota</taxon>
        <taxon>Flavobacteriia</taxon>
        <taxon>Flavobacteriales</taxon>
        <taxon>Owenweeksiaceae</taxon>
        <taxon>Croceimicrobium</taxon>
    </lineage>
</organism>
<dbReference type="InterPro" id="IPR022641">
    <property type="entry name" value="CheR_N"/>
</dbReference>
<evidence type="ECO:0000259" key="1">
    <source>
        <dbReference type="PROSITE" id="PS50123"/>
    </source>
</evidence>
<dbReference type="RefSeq" id="WP_210758781.1">
    <property type="nucleotide sequence ID" value="NZ_CP060139.1"/>
</dbReference>
<dbReference type="Pfam" id="PF03705">
    <property type="entry name" value="CheR_N"/>
    <property type="match status" value="1"/>
</dbReference>
<dbReference type="PANTHER" id="PTHR24422:SF8">
    <property type="entry name" value="CHEMOTAXIS PROTEIN"/>
    <property type="match status" value="1"/>
</dbReference>
<dbReference type="InterPro" id="IPR000780">
    <property type="entry name" value="CheR_MeTrfase"/>
</dbReference>
<accession>A0A7H0VEV4</accession>
<evidence type="ECO:0000313" key="2">
    <source>
        <dbReference type="EMBL" id="QNR24252.1"/>
    </source>
</evidence>
<dbReference type="KEGG" id="chyd:H4K34_18080"/>
<dbReference type="Gene3D" id="3.40.50.150">
    <property type="entry name" value="Vaccinia Virus protein VP39"/>
    <property type="match status" value="1"/>
</dbReference>
<protein>
    <recommendedName>
        <fullName evidence="1">CheR-type methyltransferase domain-containing protein</fullName>
    </recommendedName>
</protein>
<dbReference type="Proteomes" id="UP000516305">
    <property type="component" value="Chromosome"/>
</dbReference>
<dbReference type="InterPro" id="IPR029063">
    <property type="entry name" value="SAM-dependent_MTases_sf"/>
</dbReference>
<dbReference type="PRINTS" id="PR00996">
    <property type="entry name" value="CHERMTFRASE"/>
</dbReference>
<reference evidence="2 3" key="1">
    <citation type="submission" date="2020-08" db="EMBL/GenBank/DDBJ databases">
        <title>Croceimicrobium hydrocarbonivorans gen. nov., sp. nov., a novel marine bacterium isolated from a bacterial consortium that degrades polyethylene terephthalate.</title>
        <authorList>
            <person name="Liu R."/>
        </authorList>
    </citation>
    <scope>NUCLEOTIDE SEQUENCE [LARGE SCALE GENOMIC DNA]</scope>
    <source>
        <strain evidence="2 3">A20-9</strain>
    </source>
</reference>
<dbReference type="PANTHER" id="PTHR24422">
    <property type="entry name" value="CHEMOTAXIS PROTEIN METHYLTRANSFERASE"/>
    <property type="match status" value="1"/>
</dbReference>
<dbReference type="SUPFAM" id="SSF53335">
    <property type="entry name" value="S-adenosyl-L-methionine-dependent methyltransferases"/>
    <property type="match status" value="1"/>
</dbReference>
<dbReference type="SMART" id="SM00138">
    <property type="entry name" value="MeTrc"/>
    <property type="match status" value="1"/>
</dbReference>
<gene>
    <name evidence="2" type="ORF">H4K34_18080</name>
</gene>
<dbReference type="SUPFAM" id="SSF47757">
    <property type="entry name" value="Chemotaxis receptor methyltransferase CheR, N-terminal domain"/>
    <property type="match status" value="1"/>
</dbReference>
<proteinExistence type="predicted"/>
<dbReference type="CDD" id="cd02440">
    <property type="entry name" value="AdoMet_MTases"/>
    <property type="match status" value="1"/>
</dbReference>
<dbReference type="PROSITE" id="PS50123">
    <property type="entry name" value="CHER"/>
    <property type="match status" value="1"/>
</dbReference>
<dbReference type="Pfam" id="PF01739">
    <property type="entry name" value="CheR"/>
    <property type="match status" value="1"/>
</dbReference>
<name>A0A7H0VEV4_9FLAO</name>
<dbReference type="InterPro" id="IPR050903">
    <property type="entry name" value="Bact_Chemotaxis_MeTrfase"/>
</dbReference>
<sequence length="282" mass="32959">MQQSLISQLEIPEKSYQDFLEFVEDRYGLKLEWYNKSSVMRRLLKVMNQMQVNDLYTLKLLISESSHFQKFLDRFTVQVTELFREPNTWLEMRKSVLPVLSQRDKIDILLVGSSTGEELSSLAIILDEMGLMDKCQILATDLSAAALQKAHRPSISKARLHEADMNYRKAGGMSLLEDYYQTTSSLCHFHEQLFRKVKFEQFDISSGELNQKFDLILCRNLLIYFQTEFQEHPLSRLVHHLKPGGFLSLGEQETMAFYPNHENLQIVSSSQKIYRQNFVEQV</sequence>
<dbReference type="GO" id="GO:0008757">
    <property type="term" value="F:S-adenosylmethionine-dependent methyltransferase activity"/>
    <property type="evidence" value="ECO:0007669"/>
    <property type="project" value="InterPro"/>
</dbReference>
<keyword evidence="3" id="KW-1185">Reference proteome</keyword>
<dbReference type="InterPro" id="IPR022642">
    <property type="entry name" value="CheR_C"/>
</dbReference>
<evidence type="ECO:0000313" key="3">
    <source>
        <dbReference type="Proteomes" id="UP000516305"/>
    </source>
</evidence>
<dbReference type="AlphaFoldDB" id="A0A7H0VEV4"/>
<dbReference type="EMBL" id="CP060139">
    <property type="protein sequence ID" value="QNR24252.1"/>
    <property type="molecule type" value="Genomic_DNA"/>
</dbReference>
<feature type="domain" description="CheR-type methyltransferase" evidence="1">
    <location>
        <begin position="4"/>
        <end position="277"/>
    </location>
</feature>